<evidence type="ECO:0000256" key="2">
    <source>
        <dbReference type="ARBA" id="ARBA00007441"/>
    </source>
</evidence>
<dbReference type="Proteomes" id="UP001212997">
    <property type="component" value="Unassembled WGS sequence"/>
</dbReference>
<dbReference type="InterPro" id="IPR015421">
    <property type="entry name" value="PyrdxlP-dep_Trfase_major"/>
</dbReference>
<gene>
    <name evidence="6" type="ORF">NLI96_g6222</name>
</gene>
<evidence type="ECO:0000256" key="4">
    <source>
        <dbReference type="ARBA" id="ARBA00022679"/>
    </source>
</evidence>
<comment type="caution">
    <text evidence="6">The sequence shown here is derived from an EMBL/GenBank/DDBJ whole genome shotgun (WGS) entry which is preliminary data.</text>
</comment>
<evidence type="ECO:0000313" key="7">
    <source>
        <dbReference type="Proteomes" id="UP001212997"/>
    </source>
</evidence>
<dbReference type="InterPro" id="IPR015424">
    <property type="entry name" value="PyrdxlP-dep_Trfase"/>
</dbReference>
<dbReference type="EMBL" id="JANAWD010000222">
    <property type="protein sequence ID" value="KAJ3483580.1"/>
    <property type="molecule type" value="Genomic_DNA"/>
</dbReference>
<keyword evidence="5" id="KW-0663">Pyridoxal phosphate</keyword>
<dbReference type="InterPro" id="IPR050859">
    <property type="entry name" value="Class-I_PLP-dep_aminotransf"/>
</dbReference>
<evidence type="ECO:0000256" key="3">
    <source>
        <dbReference type="ARBA" id="ARBA00022576"/>
    </source>
</evidence>
<organism evidence="6 7">
    <name type="scientific">Meripilus lineatus</name>
    <dbReference type="NCBI Taxonomy" id="2056292"/>
    <lineage>
        <taxon>Eukaryota</taxon>
        <taxon>Fungi</taxon>
        <taxon>Dikarya</taxon>
        <taxon>Basidiomycota</taxon>
        <taxon>Agaricomycotina</taxon>
        <taxon>Agaricomycetes</taxon>
        <taxon>Polyporales</taxon>
        <taxon>Meripilaceae</taxon>
        <taxon>Meripilus</taxon>
    </lineage>
</organism>
<comment type="similarity">
    <text evidence="2">Belongs to the class-I pyridoxal-phosphate-dependent aminotransferase family.</text>
</comment>
<dbReference type="PANTHER" id="PTHR42790:SF19">
    <property type="entry name" value="KYNURENINE_ALPHA-AMINOADIPATE AMINOTRANSFERASE, MITOCHONDRIAL"/>
    <property type="match status" value="1"/>
</dbReference>
<keyword evidence="7" id="KW-1185">Reference proteome</keyword>
<proteinExistence type="inferred from homology"/>
<dbReference type="SUPFAM" id="SSF53383">
    <property type="entry name" value="PLP-dependent transferases"/>
    <property type="match status" value="1"/>
</dbReference>
<keyword evidence="3" id="KW-0032">Aminotransferase</keyword>
<reference evidence="6" key="1">
    <citation type="submission" date="2022-07" db="EMBL/GenBank/DDBJ databases">
        <title>Genome Sequence of Physisporinus lineatus.</title>
        <authorList>
            <person name="Buettner E."/>
        </authorList>
    </citation>
    <scope>NUCLEOTIDE SEQUENCE</scope>
    <source>
        <strain evidence="6">VT162</strain>
    </source>
</reference>
<evidence type="ECO:0000256" key="1">
    <source>
        <dbReference type="ARBA" id="ARBA00001933"/>
    </source>
</evidence>
<protein>
    <recommendedName>
        <fullName evidence="8">Aminotransferase class I/classII domain-containing protein</fullName>
    </recommendedName>
</protein>
<evidence type="ECO:0000313" key="6">
    <source>
        <dbReference type="EMBL" id="KAJ3483580.1"/>
    </source>
</evidence>
<keyword evidence="4" id="KW-0808">Transferase</keyword>
<evidence type="ECO:0008006" key="8">
    <source>
        <dbReference type="Google" id="ProtNLM"/>
    </source>
</evidence>
<comment type="cofactor">
    <cofactor evidence="1">
        <name>pyridoxal 5'-phosphate</name>
        <dbReference type="ChEBI" id="CHEBI:597326"/>
    </cofactor>
</comment>
<dbReference type="AlphaFoldDB" id="A0AAD5V3B3"/>
<dbReference type="PANTHER" id="PTHR42790">
    <property type="entry name" value="AMINOTRANSFERASE"/>
    <property type="match status" value="1"/>
</dbReference>
<name>A0AAD5V3B3_9APHY</name>
<accession>A0AAD5V3B3</accession>
<evidence type="ECO:0000256" key="5">
    <source>
        <dbReference type="ARBA" id="ARBA00022898"/>
    </source>
</evidence>
<dbReference type="GO" id="GO:1901605">
    <property type="term" value="P:alpha-amino acid metabolic process"/>
    <property type="evidence" value="ECO:0007669"/>
    <property type="project" value="TreeGrafter"/>
</dbReference>
<dbReference type="Gene3D" id="3.40.640.10">
    <property type="entry name" value="Type I PLP-dependent aspartate aminotransferase-like (Major domain)"/>
    <property type="match status" value="1"/>
</dbReference>
<sequence length="191" mass="21010">MSQHAPHSHLNGIPQHTHEKISLVHSSRTDLNILPEAFYDAFFSEAAKTRKSDPIRDLFHLEHVPGVISLLAGRPNSSTFPITSLHFTARDPSNPMSEIPIELSSQELQVALQYSLTSGLPSLCDWLYGLQEVSHTRKQTDDWKLSVGAGSQDLINKAVVALVNPRDPVLIESPAYAYVVPVTSSVDDPPP</sequence>
<dbReference type="GO" id="GO:0008483">
    <property type="term" value="F:transaminase activity"/>
    <property type="evidence" value="ECO:0007669"/>
    <property type="project" value="UniProtKB-KW"/>
</dbReference>